<feature type="domain" description="DUF6985" evidence="1">
    <location>
        <begin position="7"/>
        <end position="153"/>
    </location>
</feature>
<dbReference type="AlphaFoldDB" id="A0A9X3LDK1"/>
<evidence type="ECO:0000259" key="1">
    <source>
        <dbReference type="Pfam" id="PF22481"/>
    </source>
</evidence>
<sequence>MTINDAIFGELEYEYGWSRVITLDFFRNTTELDLIIDGEEDEQFDEGQYTAYQSLMGKWNDLQLILLNSILTYYNQKRQELGYDVELNENYPIVETTDQILEMISLDGIVIPYADIFEARHVGITFNCTWDTNGLGLQLLNEKVTEVGYQDVAI</sequence>
<comment type="caution">
    <text evidence="2">The sequence shown here is derived from an EMBL/GenBank/DDBJ whole genome shotgun (WGS) entry which is preliminary data.</text>
</comment>
<dbReference type="EMBL" id="JAMKBI010000018">
    <property type="protein sequence ID" value="MCZ8535249.1"/>
    <property type="molecule type" value="Genomic_DNA"/>
</dbReference>
<dbReference type="InterPro" id="IPR054254">
    <property type="entry name" value="DUF6985"/>
</dbReference>
<keyword evidence="3" id="KW-1185">Reference proteome</keyword>
<organism evidence="2 3">
    <name type="scientific">Psychrobacillus psychrodurans</name>
    <dbReference type="NCBI Taxonomy" id="126157"/>
    <lineage>
        <taxon>Bacteria</taxon>
        <taxon>Bacillati</taxon>
        <taxon>Bacillota</taxon>
        <taxon>Bacilli</taxon>
        <taxon>Bacillales</taxon>
        <taxon>Bacillaceae</taxon>
        <taxon>Psychrobacillus</taxon>
    </lineage>
</organism>
<dbReference type="RefSeq" id="WP_269923245.1">
    <property type="nucleotide sequence ID" value="NZ_JAMKBI010000018.1"/>
</dbReference>
<dbReference type="Pfam" id="PF22481">
    <property type="entry name" value="DUF6985"/>
    <property type="match status" value="1"/>
</dbReference>
<protein>
    <submittedName>
        <fullName evidence="2">DUF2004 domain-containing protein</fullName>
    </submittedName>
</protein>
<evidence type="ECO:0000313" key="3">
    <source>
        <dbReference type="Proteomes" id="UP001152172"/>
    </source>
</evidence>
<accession>A0A9X3LDK1</accession>
<name>A0A9X3LDK1_9BACI</name>
<gene>
    <name evidence="2" type="ORF">M9R61_18255</name>
</gene>
<proteinExistence type="predicted"/>
<evidence type="ECO:0000313" key="2">
    <source>
        <dbReference type="EMBL" id="MCZ8535249.1"/>
    </source>
</evidence>
<reference evidence="2" key="1">
    <citation type="submission" date="2022-05" db="EMBL/GenBank/DDBJ databases">
        <authorList>
            <person name="Colautti A."/>
            <person name="Iacumin L."/>
        </authorList>
    </citation>
    <scope>NUCLEOTIDE SEQUENCE</scope>
    <source>
        <strain evidence="2">DSM 30747</strain>
    </source>
</reference>
<dbReference type="Proteomes" id="UP001152172">
    <property type="component" value="Unassembled WGS sequence"/>
</dbReference>